<comment type="caution">
    <text evidence="2">The sequence shown here is derived from an EMBL/GenBank/DDBJ whole genome shotgun (WGS) entry which is preliminary data.</text>
</comment>
<dbReference type="Proteomes" id="UP000574390">
    <property type="component" value="Unassembled WGS sequence"/>
</dbReference>
<dbReference type="EMBL" id="JABANM010002116">
    <property type="protein sequence ID" value="KAF4753103.1"/>
    <property type="molecule type" value="Genomic_DNA"/>
</dbReference>
<dbReference type="AlphaFoldDB" id="A0A7J6R6B3"/>
<keyword evidence="4" id="KW-1185">Reference proteome</keyword>
<feature type="compositionally biased region" description="Basic and acidic residues" evidence="1">
    <location>
        <begin position="90"/>
        <end position="100"/>
    </location>
</feature>
<protein>
    <submittedName>
        <fullName evidence="2">Uncharacterized protein</fullName>
    </submittedName>
</protein>
<sequence>MTSPTEEFATEKPAENAVAERVLRGDKDIEGLRALASVDEDLWDEVAAVLSDDTDEMRKISENTTCEVEGFKVIRVVPSRMWAHVGVEECRGQGGEREQSRWSWDGSGGGSGSAGTAIKESADVSVL</sequence>
<reference evidence="4 5" key="1">
    <citation type="submission" date="2020-04" db="EMBL/GenBank/DDBJ databases">
        <title>Perkinsus olseni comparative genomics.</title>
        <authorList>
            <person name="Bogema D.R."/>
        </authorList>
    </citation>
    <scope>NUCLEOTIDE SEQUENCE [LARGE SCALE GENOMIC DNA]</scope>
    <source>
        <strain evidence="3">ATCC PRA-205</strain>
        <strain evidence="2 4">ATCC PRA-207</strain>
    </source>
</reference>
<proteinExistence type="predicted"/>
<evidence type="ECO:0000313" key="4">
    <source>
        <dbReference type="Proteomes" id="UP000553632"/>
    </source>
</evidence>
<dbReference type="Proteomes" id="UP000553632">
    <property type="component" value="Unassembled WGS sequence"/>
</dbReference>
<dbReference type="EMBL" id="JABANO010027967">
    <property type="protein sequence ID" value="KAF4715972.1"/>
    <property type="molecule type" value="Genomic_DNA"/>
</dbReference>
<organism evidence="2 4">
    <name type="scientific">Perkinsus olseni</name>
    <name type="common">Perkinsus atlanticus</name>
    <dbReference type="NCBI Taxonomy" id="32597"/>
    <lineage>
        <taxon>Eukaryota</taxon>
        <taxon>Sar</taxon>
        <taxon>Alveolata</taxon>
        <taxon>Perkinsozoa</taxon>
        <taxon>Perkinsea</taxon>
        <taxon>Perkinsida</taxon>
        <taxon>Perkinsidae</taxon>
        <taxon>Perkinsus</taxon>
    </lineage>
</organism>
<accession>A0A7J6R6B3</accession>
<feature type="region of interest" description="Disordered" evidence="1">
    <location>
        <begin position="90"/>
        <end position="127"/>
    </location>
</feature>
<evidence type="ECO:0000256" key="1">
    <source>
        <dbReference type="SAM" id="MobiDB-lite"/>
    </source>
</evidence>
<gene>
    <name evidence="3" type="ORF">FOZ62_008812</name>
    <name evidence="2" type="ORF">FOZ63_031477</name>
</gene>
<evidence type="ECO:0000313" key="2">
    <source>
        <dbReference type="EMBL" id="KAF4715972.1"/>
    </source>
</evidence>
<evidence type="ECO:0000313" key="5">
    <source>
        <dbReference type="Proteomes" id="UP000574390"/>
    </source>
</evidence>
<name>A0A7J6R6B3_PEROL</name>
<evidence type="ECO:0000313" key="3">
    <source>
        <dbReference type="EMBL" id="KAF4753103.1"/>
    </source>
</evidence>